<dbReference type="EMBL" id="CCKQ01004151">
    <property type="protein sequence ID" value="CDW75294.1"/>
    <property type="molecule type" value="Genomic_DNA"/>
</dbReference>
<evidence type="ECO:0000256" key="2">
    <source>
        <dbReference type="SAM" id="MobiDB-lite"/>
    </source>
</evidence>
<accession>A0A078A3F6</accession>
<organism evidence="3 4">
    <name type="scientific">Stylonychia lemnae</name>
    <name type="common">Ciliate</name>
    <dbReference type="NCBI Taxonomy" id="5949"/>
    <lineage>
        <taxon>Eukaryota</taxon>
        <taxon>Sar</taxon>
        <taxon>Alveolata</taxon>
        <taxon>Ciliophora</taxon>
        <taxon>Intramacronucleata</taxon>
        <taxon>Spirotrichea</taxon>
        <taxon>Stichotrichia</taxon>
        <taxon>Sporadotrichida</taxon>
        <taxon>Oxytrichidae</taxon>
        <taxon>Stylonychinae</taxon>
        <taxon>Stylonychia</taxon>
    </lineage>
</organism>
<dbReference type="AlphaFoldDB" id="A0A078A3F6"/>
<feature type="region of interest" description="Disordered" evidence="2">
    <location>
        <begin position="1071"/>
        <end position="1090"/>
    </location>
</feature>
<proteinExistence type="predicted"/>
<dbReference type="InParanoid" id="A0A078A3F6"/>
<feature type="coiled-coil region" evidence="1">
    <location>
        <begin position="584"/>
        <end position="611"/>
    </location>
</feature>
<dbReference type="OrthoDB" id="324717at2759"/>
<feature type="compositionally biased region" description="Polar residues" evidence="2">
    <location>
        <begin position="254"/>
        <end position="268"/>
    </location>
</feature>
<keyword evidence="4" id="KW-1185">Reference proteome</keyword>
<feature type="region of interest" description="Disordered" evidence="2">
    <location>
        <begin position="246"/>
        <end position="270"/>
    </location>
</feature>
<keyword evidence="1" id="KW-0175">Coiled coil</keyword>
<sequence>MGNCGGGNKNLSLNDYMKTYHPPEIKIDTKNFELRKSSIGGLSGNIINSQPVQLEEPVKGENENKVSRVRITKPMKEEQMRLSNRSSIRVYQINQESILRNKRPENIAPQPQFFNDSNPYDINLLDRKEAILFQQSCYKYNFNDFNPYAERHIMITKNSIRVFESKKAAISLYGKPLIAIPFIAVEKIERIKFDYNDDTRMENVDPKTMLLNKNMFEFLLKDDFLPIYTHYNYQKMFKDSSMAMDISPDRRRSTSNMNSSPRKSTLSSKMDLGSRMSITLGRPSLGVDLHKRTTQELKDSPSKQSKIVMRYINTYSDVGPLLSPKSVTQQSLSEIAKTIDKKEIWRRNDSRMIFSVEDSQTIDEVIEQLCRILNNQGSNKQTANWEIRYLFSLQQLLESWMDLYSTKTPGGNGAQSVFMTEVSTTIAGTTVKKTPSTLRQTMQTKSSKLGLPSLINNYNSTAQLQRNLVFPSIKKSVSLLNLRAQSVQGPKKTRQIDIQKLTMLAQPKFTHEDKPIIPKPGEETELDKEIKMTKEEAAEDINEMYAVQGALGVNNYIQNIERYQSVKDRISQFQLLLQQKIKEYNDINFQRKDLQTALDELRKQLGLLELQVINNESCVEKIGELIKESQDCQQRLDMELLHSEQLNHIIERDKLMILYMKQPIEQKKADMQQILNSIISIKSLKNKMQKEISHFEKFKSETLGTSSNQKKIKDFQKTDFLLDIYYKTMIDEVYQKQIKMIEDKEKEIKQKKIEEQTQKLLEQQDKLLAEEKRRGETDKKKIKFQEDFLQLSAKCNVNKISDLVLYRNEQSNQKKDLKEIAEEFQNQAEEKQQRLKSLHNELERLKFQASEKKMQEYQEKAEEDQKKRKLLSDSESQPTYHYDPEKLREEYTLKMKKMKEVVATAIMSIARVAHQLKEDTKVTPKNADQKLSVCGLRLEHMVATLYKKKPTFNIESVNTDYSSDLPPHFLGIVNGIYVNPPIIENDENELEKLYNKPTQITEVDEENEFVNDEYSKHKRLTKALAQQASNNGQPLFIQIPDKQNKPNNQQQSQDNRAQLAKSLGKFFRDQIKQQKNKQEQQSQQEQTNTINRGEKYDIIMNVLNKGQLKPSASQQVVMINEKDKEIMETKSQIQKQLSKIVHRTWYIFDPEKKNKAKDTFKKGQTNIAKSQNQNTSL</sequence>
<feature type="compositionally biased region" description="Low complexity" evidence="2">
    <location>
        <begin position="1079"/>
        <end position="1090"/>
    </location>
</feature>
<name>A0A078A3F6_STYLE</name>
<reference evidence="3 4" key="1">
    <citation type="submission" date="2014-06" db="EMBL/GenBank/DDBJ databases">
        <authorList>
            <person name="Swart Estienne"/>
        </authorList>
    </citation>
    <scope>NUCLEOTIDE SEQUENCE [LARGE SCALE GENOMIC DNA]</scope>
    <source>
        <strain evidence="3 4">130c</strain>
    </source>
</reference>
<evidence type="ECO:0000256" key="1">
    <source>
        <dbReference type="SAM" id="Coils"/>
    </source>
</evidence>
<feature type="compositionally biased region" description="Basic and acidic residues" evidence="2">
    <location>
        <begin position="853"/>
        <end position="872"/>
    </location>
</feature>
<dbReference type="Proteomes" id="UP000039865">
    <property type="component" value="Unassembled WGS sequence"/>
</dbReference>
<protein>
    <submittedName>
        <fullName evidence="3">Uncharacterized protein</fullName>
    </submittedName>
</protein>
<evidence type="ECO:0000313" key="3">
    <source>
        <dbReference type="EMBL" id="CDW75294.1"/>
    </source>
</evidence>
<gene>
    <name evidence="3" type="primary">Contig11333.g12110</name>
    <name evidence="3" type="ORF">STYLEM_4281</name>
</gene>
<feature type="coiled-coil region" evidence="1">
    <location>
        <begin position="734"/>
        <end position="774"/>
    </location>
</feature>
<feature type="region of interest" description="Disordered" evidence="2">
    <location>
        <begin position="853"/>
        <end position="883"/>
    </location>
</feature>
<evidence type="ECO:0000313" key="4">
    <source>
        <dbReference type="Proteomes" id="UP000039865"/>
    </source>
</evidence>